<dbReference type="SMART" id="SM00014">
    <property type="entry name" value="acidPPc"/>
    <property type="match status" value="1"/>
</dbReference>
<dbReference type="AlphaFoldDB" id="A0A1G7S6H6"/>
<evidence type="ECO:0000313" key="4">
    <source>
        <dbReference type="EMBL" id="SDG18079.1"/>
    </source>
</evidence>
<dbReference type="InterPro" id="IPR017946">
    <property type="entry name" value="PLC-like_Pdiesterase_TIM-brl"/>
</dbReference>
<organism evidence="4 5">
    <name type="scientific">Sphingomonas carotinifaciens</name>
    <dbReference type="NCBI Taxonomy" id="1166323"/>
    <lineage>
        <taxon>Bacteria</taxon>
        <taxon>Pseudomonadati</taxon>
        <taxon>Pseudomonadota</taxon>
        <taxon>Alphaproteobacteria</taxon>
        <taxon>Sphingomonadales</taxon>
        <taxon>Sphingomonadaceae</taxon>
        <taxon>Sphingomonas</taxon>
    </lineage>
</organism>
<reference evidence="4 5" key="1">
    <citation type="submission" date="2016-10" db="EMBL/GenBank/DDBJ databases">
        <authorList>
            <person name="Varghese N."/>
            <person name="Submissions S."/>
        </authorList>
    </citation>
    <scope>NUCLEOTIDE SEQUENCE [LARGE SCALE GENOMIC DNA]</scope>
    <source>
        <strain evidence="4 5">S7-754</strain>
    </source>
</reference>
<dbReference type="InterPro" id="IPR032160">
    <property type="entry name" value="DUF4996"/>
</dbReference>
<dbReference type="EMBL" id="WSUT01000001">
    <property type="protein sequence ID" value="MWC42197.1"/>
    <property type="molecule type" value="Genomic_DNA"/>
</dbReference>
<dbReference type="CDD" id="cd03397">
    <property type="entry name" value="PAP2_acid_phosphatase"/>
    <property type="match status" value="1"/>
</dbReference>
<protein>
    <submittedName>
        <fullName evidence="4">Glycerophosphoryl diester phosphodiesterase</fullName>
    </submittedName>
    <submittedName>
        <fullName evidence="3">Phosphatase PAP2 family protein</fullName>
    </submittedName>
</protein>
<dbReference type="Proteomes" id="UP000323502">
    <property type="component" value="Unassembled WGS sequence"/>
</dbReference>
<dbReference type="InterPro" id="IPR001011">
    <property type="entry name" value="Acid_Pase_classA_bac"/>
</dbReference>
<evidence type="ECO:0000313" key="3">
    <source>
        <dbReference type="EMBL" id="MWC42197.1"/>
    </source>
</evidence>
<gene>
    <name evidence="3" type="ORF">GQR91_00785</name>
    <name evidence="4" type="ORF">SAMN05216557_1199</name>
</gene>
<dbReference type="PROSITE" id="PS51704">
    <property type="entry name" value="GP_PDE"/>
    <property type="match status" value="1"/>
</dbReference>
<dbReference type="Gene3D" id="3.20.20.190">
    <property type="entry name" value="Phosphatidylinositol (PI) phosphodiesterase"/>
    <property type="match status" value="1"/>
</dbReference>
<dbReference type="GO" id="GO:0030288">
    <property type="term" value="C:outer membrane-bounded periplasmic space"/>
    <property type="evidence" value="ECO:0007669"/>
    <property type="project" value="InterPro"/>
</dbReference>
<dbReference type="PANTHER" id="PTHR46320:SF1">
    <property type="entry name" value="GLYCEROPHOSPHODIESTER PHOSPHODIESTERASE 1"/>
    <property type="match status" value="1"/>
</dbReference>
<feature type="chain" id="PRO_5033740722" evidence="1">
    <location>
        <begin position="21"/>
        <end position="515"/>
    </location>
</feature>
<dbReference type="GO" id="GO:0070291">
    <property type="term" value="P:N-acylethanolamine metabolic process"/>
    <property type="evidence" value="ECO:0007669"/>
    <property type="project" value="TreeGrafter"/>
</dbReference>
<dbReference type="InterPro" id="IPR000326">
    <property type="entry name" value="PAP2/HPO"/>
</dbReference>
<dbReference type="Pfam" id="PF03009">
    <property type="entry name" value="GDPD"/>
    <property type="match status" value="1"/>
</dbReference>
<dbReference type="EMBL" id="FNBI01000019">
    <property type="protein sequence ID" value="SDG18079.1"/>
    <property type="molecule type" value="Genomic_DNA"/>
</dbReference>
<dbReference type="GO" id="GO:0008889">
    <property type="term" value="F:glycerophosphodiester phosphodiesterase activity"/>
    <property type="evidence" value="ECO:0007669"/>
    <property type="project" value="TreeGrafter"/>
</dbReference>
<dbReference type="GO" id="GO:0003993">
    <property type="term" value="F:acid phosphatase activity"/>
    <property type="evidence" value="ECO:0007669"/>
    <property type="project" value="InterPro"/>
</dbReference>
<sequence length="515" mass="54357">MRLIGVIALALASTSASSSAAEQRYLSGPGVALTGVLPPPPATGSIEDEADRAAFRATRVQEGSPRWRQAIADVDETIPAILTDFSPAAGRPLSARTTPALARLLTRMRGDVAAAVNAVKPLYARKRPFLIDAGSVCQPRAALERSFDYPSGHTSWGTSVALVLAELIPARAGHILERGRDYGDSRIICGAHNASAVTAGRQAAAAVVARLHGDADFRADLDAARVELDPSAATMRRIADPDAGPIVVAHRGCHAAAARLGLGSVPENSLAALEHCVAIGADVMESDVRMTRDGHLVMIHDATVDRTTNGHGRVSDLTLAELRELRLRDDLGGADAPLTGDRIATLDEMLRAAAGRIVLNLDIKDAVHAETIETVARAGGLRRVLVKANAGIASPPMASLPPFERVPFMPMLSGGAELPSVIERQSTGAIRPVGYEVPPMPMAGLPRLVAAARSARGRVWANTLWNGYVADVGGDDDALRDPGRVWGRLIDAGVSMIQTDHPAELRQFVDNRPSR</sequence>
<evidence type="ECO:0000256" key="1">
    <source>
        <dbReference type="SAM" id="SignalP"/>
    </source>
</evidence>
<dbReference type="GO" id="GO:0005886">
    <property type="term" value="C:plasma membrane"/>
    <property type="evidence" value="ECO:0007669"/>
    <property type="project" value="TreeGrafter"/>
</dbReference>
<dbReference type="SUPFAM" id="SSF48317">
    <property type="entry name" value="Acid phosphatase/Vanadium-dependent haloperoxidase"/>
    <property type="match status" value="1"/>
</dbReference>
<keyword evidence="1" id="KW-0732">Signal</keyword>
<dbReference type="OrthoDB" id="1854250at2"/>
<dbReference type="PANTHER" id="PTHR46320">
    <property type="entry name" value="GLYCEROPHOSPHODIESTER PHOSPHODIESTERASE 1"/>
    <property type="match status" value="1"/>
</dbReference>
<evidence type="ECO:0000313" key="6">
    <source>
        <dbReference type="Proteomes" id="UP000436801"/>
    </source>
</evidence>
<name>A0A1G7S6H6_9SPHN</name>
<evidence type="ECO:0000259" key="2">
    <source>
        <dbReference type="PROSITE" id="PS51704"/>
    </source>
</evidence>
<dbReference type="CDD" id="cd08566">
    <property type="entry name" value="GDPD_AtGDE_like"/>
    <property type="match status" value="1"/>
</dbReference>
<dbReference type="GO" id="GO:0006644">
    <property type="term" value="P:phospholipid metabolic process"/>
    <property type="evidence" value="ECO:0007669"/>
    <property type="project" value="TreeGrafter"/>
</dbReference>
<accession>A0A1G7S6H6</accession>
<reference evidence="3 6" key="2">
    <citation type="submission" date="2019-12" db="EMBL/GenBank/DDBJ databases">
        <authorList>
            <person name="Zheng J."/>
        </authorList>
    </citation>
    <scope>NUCLEOTIDE SEQUENCE [LARGE SCALE GENOMIC DNA]</scope>
    <source>
        <strain evidence="3 6">DSM 27347</strain>
    </source>
</reference>
<evidence type="ECO:0000313" key="5">
    <source>
        <dbReference type="Proteomes" id="UP000323502"/>
    </source>
</evidence>
<dbReference type="Gene3D" id="1.20.144.10">
    <property type="entry name" value="Phosphatidic acid phosphatase type 2/haloperoxidase"/>
    <property type="match status" value="1"/>
</dbReference>
<keyword evidence="5" id="KW-1185">Reference proteome</keyword>
<feature type="signal peptide" evidence="1">
    <location>
        <begin position="1"/>
        <end position="20"/>
    </location>
</feature>
<dbReference type="Pfam" id="PF16387">
    <property type="entry name" value="DUF4996"/>
    <property type="match status" value="1"/>
</dbReference>
<dbReference type="RefSeq" id="WP_149683641.1">
    <property type="nucleotide sequence ID" value="NZ_FNBI01000019.1"/>
</dbReference>
<dbReference type="Proteomes" id="UP000436801">
    <property type="component" value="Unassembled WGS sequence"/>
</dbReference>
<dbReference type="SUPFAM" id="SSF51695">
    <property type="entry name" value="PLC-like phosphodiesterases"/>
    <property type="match status" value="1"/>
</dbReference>
<feature type="domain" description="GP-PDE" evidence="2">
    <location>
        <begin position="245"/>
        <end position="509"/>
    </location>
</feature>
<dbReference type="GO" id="GO:0006580">
    <property type="term" value="P:ethanolamine metabolic process"/>
    <property type="evidence" value="ECO:0007669"/>
    <property type="project" value="TreeGrafter"/>
</dbReference>
<dbReference type="Pfam" id="PF01569">
    <property type="entry name" value="PAP2"/>
    <property type="match status" value="1"/>
</dbReference>
<proteinExistence type="predicted"/>
<dbReference type="InterPro" id="IPR030395">
    <property type="entry name" value="GP_PDE_dom"/>
</dbReference>
<dbReference type="PRINTS" id="PR00483">
    <property type="entry name" value="BACPHPHTASE"/>
</dbReference>
<dbReference type="InterPro" id="IPR036938">
    <property type="entry name" value="PAP2/HPO_sf"/>
</dbReference>